<dbReference type="AlphaFoldDB" id="A0AAD3XQC1"/>
<evidence type="ECO:0000313" key="2">
    <source>
        <dbReference type="Proteomes" id="UP001279734"/>
    </source>
</evidence>
<keyword evidence="2" id="KW-1185">Reference proteome</keyword>
<name>A0AAD3XQC1_NEPGR</name>
<comment type="caution">
    <text evidence="1">The sequence shown here is derived from an EMBL/GenBank/DDBJ whole genome shotgun (WGS) entry which is preliminary data.</text>
</comment>
<gene>
    <name evidence="1" type="ORF">Nepgr_015368</name>
</gene>
<dbReference type="EMBL" id="BSYO01000013">
    <property type="protein sequence ID" value="GMH13527.1"/>
    <property type="molecule type" value="Genomic_DNA"/>
</dbReference>
<reference evidence="1" key="1">
    <citation type="submission" date="2023-05" db="EMBL/GenBank/DDBJ databases">
        <title>Nepenthes gracilis genome sequencing.</title>
        <authorList>
            <person name="Fukushima K."/>
        </authorList>
    </citation>
    <scope>NUCLEOTIDE SEQUENCE</scope>
    <source>
        <strain evidence="1">SING2019-196</strain>
    </source>
</reference>
<proteinExistence type="predicted"/>
<organism evidence="1 2">
    <name type="scientific">Nepenthes gracilis</name>
    <name type="common">Slender pitcher plant</name>
    <dbReference type="NCBI Taxonomy" id="150966"/>
    <lineage>
        <taxon>Eukaryota</taxon>
        <taxon>Viridiplantae</taxon>
        <taxon>Streptophyta</taxon>
        <taxon>Embryophyta</taxon>
        <taxon>Tracheophyta</taxon>
        <taxon>Spermatophyta</taxon>
        <taxon>Magnoliopsida</taxon>
        <taxon>eudicotyledons</taxon>
        <taxon>Gunneridae</taxon>
        <taxon>Pentapetalae</taxon>
        <taxon>Caryophyllales</taxon>
        <taxon>Nepenthaceae</taxon>
        <taxon>Nepenthes</taxon>
    </lineage>
</organism>
<dbReference type="Proteomes" id="UP001279734">
    <property type="component" value="Unassembled WGS sequence"/>
</dbReference>
<accession>A0AAD3XQC1</accession>
<evidence type="ECO:0000313" key="1">
    <source>
        <dbReference type="EMBL" id="GMH13527.1"/>
    </source>
</evidence>
<sequence length="91" mass="10051">MGIVETLPLIYASCSLSCAWDFNALRSASEMVSGSFEQGAAPSSITVLRPRVFTLIINPNQLAFISDKNIRDKILLVQEFIKGNHLSKRPI</sequence>
<protein>
    <submittedName>
        <fullName evidence="1">Uncharacterized protein</fullName>
    </submittedName>
</protein>